<accession>A0A084G596</accession>
<evidence type="ECO:0000256" key="1">
    <source>
        <dbReference type="SAM" id="MobiDB-lite"/>
    </source>
</evidence>
<proteinExistence type="predicted"/>
<dbReference type="KEGG" id="sapo:SAPIO_CDS5723"/>
<dbReference type="RefSeq" id="XP_016642307.1">
    <property type="nucleotide sequence ID" value="XM_016787992.1"/>
</dbReference>
<dbReference type="EMBL" id="JOWA01000099">
    <property type="protein sequence ID" value="KEZ42508.1"/>
    <property type="molecule type" value="Genomic_DNA"/>
</dbReference>
<reference evidence="2 3" key="1">
    <citation type="journal article" date="2014" name="Genome Announc.">
        <title>Draft genome sequence of the pathogenic fungus Scedosporium apiospermum.</title>
        <authorList>
            <person name="Vandeputte P."/>
            <person name="Ghamrawi S."/>
            <person name="Rechenmann M."/>
            <person name="Iltis A."/>
            <person name="Giraud S."/>
            <person name="Fleury M."/>
            <person name="Thornton C."/>
            <person name="Delhaes L."/>
            <person name="Meyer W."/>
            <person name="Papon N."/>
            <person name="Bouchara J.P."/>
        </authorList>
    </citation>
    <scope>NUCLEOTIDE SEQUENCE [LARGE SCALE GENOMIC DNA]</scope>
    <source>
        <strain evidence="2 3">IHEM 14462</strain>
    </source>
</reference>
<dbReference type="AlphaFoldDB" id="A0A084G596"/>
<feature type="compositionally biased region" description="Low complexity" evidence="1">
    <location>
        <begin position="9"/>
        <end position="29"/>
    </location>
</feature>
<dbReference type="VEuPathDB" id="FungiDB:SAPIO_CDS5723"/>
<name>A0A084G596_PSEDA</name>
<sequence>MSKFYTRNSASKALASSSNTSGLRSSTESKQNFAYDTESIMTNDSAPVKAKAKLEYKPQPLSKYLQNAMTQWS</sequence>
<comment type="caution">
    <text evidence="2">The sequence shown here is derived from an EMBL/GenBank/DDBJ whole genome shotgun (WGS) entry which is preliminary data.</text>
</comment>
<protein>
    <submittedName>
        <fullName evidence="2">Uncharacterized protein</fullName>
    </submittedName>
</protein>
<evidence type="ECO:0000313" key="2">
    <source>
        <dbReference type="EMBL" id="KEZ42508.1"/>
    </source>
</evidence>
<gene>
    <name evidence="2" type="ORF">SAPIO_CDS5723</name>
</gene>
<evidence type="ECO:0000313" key="3">
    <source>
        <dbReference type="Proteomes" id="UP000028545"/>
    </source>
</evidence>
<dbReference type="GeneID" id="27724795"/>
<keyword evidence="3" id="KW-1185">Reference proteome</keyword>
<dbReference type="HOGENOM" id="CLU_2706259_0_0_1"/>
<dbReference type="Proteomes" id="UP000028545">
    <property type="component" value="Unassembled WGS sequence"/>
</dbReference>
<feature type="region of interest" description="Disordered" evidence="1">
    <location>
        <begin position="1"/>
        <end position="38"/>
    </location>
</feature>
<organism evidence="2 3">
    <name type="scientific">Pseudallescheria apiosperma</name>
    <name type="common">Scedosporium apiospermum</name>
    <dbReference type="NCBI Taxonomy" id="563466"/>
    <lineage>
        <taxon>Eukaryota</taxon>
        <taxon>Fungi</taxon>
        <taxon>Dikarya</taxon>
        <taxon>Ascomycota</taxon>
        <taxon>Pezizomycotina</taxon>
        <taxon>Sordariomycetes</taxon>
        <taxon>Hypocreomycetidae</taxon>
        <taxon>Microascales</taxon>
        <taxon>Microascaceae</taxon>
        <taxon>Scedosporium</taxon>
    </lineage>
</organism>